<dbReference type="Proteomes" id="UP000295270">
    <property type="component" value="Unassembled WGS sequence"/>
</dbReference>
<dbReference type="EMBL" id="QWDN01000001">
    <property type="protein sequence ID" value="TEB46172.1"/>
    <property type="molecule type" value="Genomic_DNA"/>
</dbReference>
<accession>A0A4Y7UKE3</accession>
<reference evidence="1" key="3">
    <citation type="submission" date="2019-03" db="EMBL/GenBank/DDBJ databases">
        <authorList>
            <person name="Whitman W."/>
            <person name="Huntemann M."/>
            <person name="Clum A."/>
            <person name="Pillay M."/>
            <person name="Palaniappan K."/>
            <person name="Varghese N."/>
            <person name="Mikhailova N."/>
            <person name="Stamatis D."/>
            <person name="Reddy T."/>
            <person name="Daum C."/>
            <person name="Shapiro N."/>
            <person name="Ivanova N."/>
            <person name="Kyrpides N."/>
            <person name="Woyke T."/>
        </authorList>
    </citation>
    <scope>NUCLEOTIDE SEQUENCE</scope>
    <source>
        <strain evidence="1">P5626</strain>
    </source>
</reference>
<evidence type="ECO:0000313" key="4">
    <source>
        <dbReference type="Proteomes" id="UP000298340"/>
    </source>
</evidence>
<dbReference type="OrthoDB" id="1363847at2"/>
<sequence length="84" mass="9950">MIQKTITPKDKIVNLSFEIPKNYIGKALTVSIDFEDESDQNEIELSKEDFLKWIKTAEKSPTMSLEMFNEKWEEKKLKIQNNIR</sequence>
<dbReference type="AlphaFoldDB" id="A0A4Y7UKE3"/>
<reference evidence="1 3" key="1">
    <citation type="journal article" date="2015" name="Stand. Genomic Sci.">
        <title>Genomic Encyclopedia of Bacterial and Archaeal Type Strains, Phase III: the genomes of soil and plant-associated and newly described type strains.</title>
        <authorList>
            <person name="Whitman W.B."/>
            <person name="Woyke T."/>
            <person name="Klenk H.P."/>
            <person name="Zhou Y."/>
            <person name="Lilburn T.G."/>
            <person name="Beck B.J."/>
            <person name="De Vos P."/>
            <person name="Vandamme P."/>
            <person name="Eisen J.A."/>
            <person name="Garrity G."/>
            <person name="Hugenholtz P."/>
            <person name="Kyrpides N.C."/>
        </authorList>
    </citation>
    <scope>NUCLEOTIDE SEQUENCE [LARGE SCALE GENOMIC DNA]</scope>
    <source>
        <strain evidence="1 3">P5626</strain>
    </source>
</reference>
<organism evidence="2 4">
    <name type="scientific">Flavobacterium circumlabens</name>
    <dbReference type="NCBI Taxonomy" id="2133765"/>
    <lineage>
        <taxon>Bacteria</taxon>
        <taxon>Pseudomonadati</taxon>
        <taxon>Bacteroidota</taxon>
        <taxon>Flavobacteriia</taxon>
        <taxon>Flavobacteriales</taxon>
        <taxon>Flavobacteriaceae</taxon>
        <taxon>Flavobacterium</taxon>
    </lineage>
</organism>
<keyword evidence="3" id="KW-1185">Reference proteome</keyword>
<reference evidence="2 4" key="2">
    <citation type="journal article" date="2018" name="Syst. Appl. Microbiol.">
        <title>Flavobacterium circumlabens sp. nov. and Flavobacterium cupreum sp. nov., two psychrotrophic species isolated from Antarctic environmental samples.</title>
        <authorList>
            <person name="Kralova S."/>
            <person name="Busse H.J."/>
            <person name="Svec P."/>
            <person name="Maslanova I."/>
            <person name="Stankova E."/>
            <person name="Bartak M."/>
            <person name="Sedlacek I."/>
        </authorList>
    </citation>
    <scope>NUCLEOTIDE SEQUENCE [LARGE SCALE GENOMIC DNA]</scope>
    <source>
        <strain evidence="2 4">CCM 8828</strain>
    </source>
</reference>
<evidence type="ECO:0000313" key="3">
    <source>
        <dbReference type="Proteomes" id="UP000295270"/>
    </source>
</evidence>
<protein>
    <submittedName>
        <fullName evidence="2">Uncharacterized protein</fullName>
    </submittedName>
</protein>
<dbReference type="RefSeq" id="WP_132032589.1">
    <property type="nucleotide sequence ID" value="NZ_QWDN01000001.1"/>
</dbReference>
<proteinExistence type="predicted"/>
<comment type="caution">
    <text evidence="2">The sequence shown here is derived from an EMBL/GenBank/DDBJ whole genome shotgun (WGS) entry which is preliminary data.</text>
</comment>
<evidence type="ECO:0000313" key="2">
    <source>
        <dbReference type="EMBL" id="TEB46172.1"/>
    </source>
</evidence>
<gene>
    <name evidence="2" type="ORF">D0809_04040</name>
    <name evidence="1" type="ORF">EV142_101644</name>
</gene>
<dbReference type="EMBL" id="SLWA01000001">
    <property type="protein sequence ID" value="TCN61059.1"/>
    <property type="molecule type" value="Genomic_DNA"/>
</dbReference>
<evidence type="ECO:0000313" key="1">
    <source>
        <dbReference type="EMBL" id="TCN61059.1"/>
    </source>
</evidence>
<dbReference type="Proteomes" id="UP000298340">
    <property type="component" value="Unassembled WGS sequence"/>
</dbReference>
<name>A0A4Y7UKE3_9FLAO</name>